<dbReference type="InterPro" id="IPR003599">
    <property type="entry name" value="Ig_sub"/>
</dbReference>
<gene>
    <name evidence="3" type="primary">Dwil\GK11528</name>
    <name evidence="3" type="ORF">Dwil_GK11528</name>
</gene>
<accession>B4N910</accession>
<dbReference type="STRING" id="7260.B4N910"/>
<dbReference type="HOGENOM" id="CLU_046341_0_0_1"/>
<dbReference type="PANTHER" id="PTHR23279">
    <property type="entry name" value="DEFECTIVE PROBOSCIS EXTENSION RESPONSE DPR -RELATED"/>
    <property type="match status" value="1"/>
</dbReference>
<dbReference type="Pfam" id="PF13927">
    <property type="entry name" value="Ig_3"/>
    <property type="match status" value="1"/>
</dbReference>
<dbReference type="Pfam" id="PF07679">
    <property type="entry name" value="I-set"/>
    <property type="match status" value="1"/>
</dbReference>
<protein>
    <recommendedName>
        <fullName evidence="2">Ig-like domain-containing protein</fullName>
    </recommendedName>
</protein>
<reference evidence="3 4" key="1">
    <citation type="journal article" date="2007" name="Nature">
        <title>Evolution of genes and genomes on the Drosophila phylogeny.</title>
        <authorList>
            <consortium name="Drosophila 12 Genomes Consortium"/>
            <person name="Clark A.G."/>
            <person name="Eisen M.B."/>
            <person name="Smith D.R."/>
            <person name="Bergman C.M."/>
            <person name="Oliver B."/>
            <person name="Markow T.A."/>
            <person name="Kaufman T.C."/>
            <person name="Kellis M."/>
            <person name="Gelbart W."/>
            <person name="Iyer V.N."/>
            <person name="Pollard D.A."/>
            <person name="Sackton T.B."/>
            <person name="Larracuente A.M."/>
            <person name="Singh N.D."/>
            <person name="Abad J.P."/>
            <person name="Abt D.N."/>
            <person name="Adryan B."/>
            <person name="Aguade M."/>
            <person name="Akashi H."/>
            <person name="Anderson W.W."/>
            <person name="Aquadro C.F."/>
            <person name="Ardell D.H."/>
            <person name="Arguello R."/>
            <person name="Artieri C.G."/>
            <person name="Barbash D.A."/>
            <person name="Barker D."/>
            <person name="Barsanti P."/>
            <person name="Batterham P."/>
            <person name="Batzoglou S."/>
            <person name="Begun D."/>
            <person name="Bhutkar A."/>
            <person name="Blanco E."/>
            <person name="Bosak S.A."/>
            <person name="Bradley R.K."/>
            <person name="Brand A.D."/>
            <person name="Brent M.R."/>
            <person name="Brooks A.N."/>
            <person name="Brown R.H."/>
            <person name="Butlin R.K."/>
            <person name="Caggese C."/>
            <person name="Calvi B.R."/>
            <person name="Bernardo de Carvalho A."/>
            <person name="Caspi A."/>
            <person name="Castrezana S."/>
            <person name="Celniker S.E."/>
            <person name="Chang J.L."/>
            <person name="Chapple C."/>
            <person name="Chatterji S."/>
            <person name="Chinwalla A."/>
            <person name="Civetta A."/>
            <person name="Clifton S.W."/>
            <person name="Comeron J.M."/>
            <person name="Costello J.C."/>
            <person name="Coyne J.A."/>
            <person name="Daub J."/>
            <person name="David R.G."/>
            <person name="Delcher A.L."/>
            <person name="Delehaunty K."/>
            <person name="Do C.B."/>
            <person name="Ebling H."/>
            <person name="Edwards K."/>
            <person name="Eickbush T."/>
            <person name="Evans J.D."/>
            <person name="Filipski A."/>
            <person name="Findeiss S."/>
            <person name="Freyhult E."/>
            <person name="Fulton L."/>
            <person name="Fulton R."/>
            <person name="Garcia A.C."/>
            <person name="Gardiner A."/>
            <person name="Garfield D.A."/>
            <person name="Garvin B.E."/>
            <person name="Gibson G."/>
            <person name="Gilbert D."/>
            <person name="Gnerre S."/>
            <person name="Godfrey J."/>
            <person name="Good R."/>
            <person name="Gotea V."/>
            <person name="Gravely B."/>
            <person name="Greenberg A.J."/>
            <person name="Griffiths-Jones S."/>
            <person name="Gross S."/>
            <person name="Guigo R."/>
            <person name="Gustafson E.A."/>
            <person name="Haerty W."/>
            <person name="Hahn M.W."/>
            <person name="Halligan D.L."/>
            <person name="Halpern A.L."/>
            <person name="Halter G.M."/>
            <person name="Han M.V."/>
            <person name="Heger A."/>
            <person name="Hillier L."/>
            <person name="Hinrichs A.S."/>
            <person name="Holmes I."/>
            <person name="Hoskins R.A."/>
            <person name="Hubisz M.J."/>
            <person name="Hultmark D."/>
            <person name="Huntley M.A."/>
            <person name="Jaffe D.B."/>
            <person name="Jagadeeshan S."/>
            <person name="Jeck W.R."/>
            <person name="Johnson J."/>
            <person name="Jones C.D."/>
            <person name="Jordan W.C."/>
            <person name="Karpen G.H."/>
            <person name="Kataoka E."/>
            <person name="Keightley P.D."/>
            <person name="Kheradpour P."/>
            <person name="Kirkness E.F."/>
            <person name="Koerich L.B."/>
            <person name="Kristiansen K."/>
            <person name="Kudrna D."/>
            <person name="Kulathinal R.J."/>
            <person name="Kumar S."/>
            <person name="Kwok R."/>
            <person name="Lander E."/>
            <person name="Langley C.H."/>
            <person name="Lapoint R."/>
            <person name="Lazzaro B.P."/>
            <person name="Lee S.J."/>
            <person name="Levesque L."/>
            <person name="Li R."/>
            <person name="Lin C.F."/>
            <person name="Lin M.F."/>
            <person name="Lindblad-Toh K."/>
            <person name="Llopart A."/>
            <person name="Long M."/>
            <person name="Low L."/>
            <person name="Lozovsky E."/>
            <person name="Lu J."/>
            <person name="Luo M."/>
            <person name="Machado C.A."/>
            <person name="Makalowski W."/>
            <person name="Marzo M."/>
            <person name="Matsuda M."/>
            <person name="Matzkin L."/>
            <person name="McAllister B."/>
            <person name="McBride C.S."/>
            <person name="McKernan B."/>
            <person name="McKernan K."/>
            <person name="Mendez-Lago M."/>
            <person name="Minx P."/>
            <person name="Mollenhauer M.U."/>
            <person name="Montooth K."/>
            <person name="Mount S.M."/>
            <person name="Mu X."/>
            <person name="Myers E."/>
            <person name="Negre B."/>
            <person name="Newfeld S."/>
            <person name="Nielsen R."/>
            <person name="Noor M.A."/>
            <person name="O'Grady P."/>
            <person name="Pachter L."/>
            <person name="Papaceit M."/>
            <person name="Parisi M.J."/>
            <person name="Parisi M."/>
            <person name="Parts L."/>
            <person name="Pedersen J.S."/>
            <person name="Pesole G."/>
            <person name="Phillippy A.M."/>
            <person name="Ponting C.P."/>
            <person name="Pop M."/>
            <person name="Porcelli D."/>
            <person name="Powell J.R."/>
            <person name="Prohaska S."/>
            <person name="Pruitt K."/>
            <person name="Puig M."/>
            <person name="Quesneville H."/>
            <person name="Ram K.R."/>
            <person name="Rand D."/>
            <person name="Rasmussen M.D."/>
            <person name="Reed L.K."/>
            <person name="Reenan R."/>
            <person name="Reily A."/>
            <person name="Remington K.A."/>
            <person name="Rieger T.T."/>
            <person name="Ritchie M.G."/>
            <person name="Robin C."/>
            <person name="Rogers Y.H."/>
            <person name="Rohde C."/>
            <person name="Rozas J."/>
            <person name="Rubenfield M.J."/>
            <person name="Ruiz A."/>
            <person name="Russo S."/>
            <person name="Salzberg S.L."/>
            <person name="Sanchez-Gracia A."/>
            <person name="Saranga D.J."/>
            <person name="Sato H."/>
            <person name="Schaeffer S.W."/>
            <person name="Schatz M.C."/>
            <person name="Schlenke T."/>
            <person name="Schwartz R."/>
            <person name="Segarra C."/>
            <person name="Singh R.S."/>
            <person name="Sirot L."/>
            <person name="Sirota M."/>
            <person name="Sisneros N.B."/>
            <person name="Smith C.D."/>
            <person name="Smith T.F."/>
            <person name="Spieth J."/>
            <person name="Stage D.E."/>
            <person name="Stark A."/>
            <person name="Stephan W."/>
            <person name="Strausberg R.L."/>
            <person name="Strempel S."/>
            <person name="Sturgill D."/>
            <person name="Sutton G."/>
            <person name="Sutton G.G."/>
            <person name="Tao W."/>
            <person name="Teichmann S."/>
            <person name="Tobari Y.N."/>
            <person name="Tomimura Y."/>
            <person name="Tsolas J.M."/>
            <person name="Valente V.L."/>
            <person name="Venter E."/>
            <person name="Venter J.C."/>
            <person name="Vicario S."/>
            <person name="Vieira F.G."/>
            <person name="Vilella A.J."/>
            <person name="Villasante A."/>
            <person name="Walenz B."/>
            <person name="Wang J."/>
            <person name="Wasserman M."/>
            <person name="Watts T."/>
            <person name="Wilson D."/>
            <person name="Wilson R.K."/>
            <person name="Wing R.A."/>
            <person name="Wolfner M.F."/>
            <person name="Wong A."/>
            <person name="Wong G.K."/>
            <person name="Wu C.I."/>
            <person name="Wu G."/>
            <person name="Yamamoto D."/>
            <person name="Yang H.P."/>
            <person name="Yang S.P."/>
            <person name="Yorke J.A."/>
            <person name="Yoshida K."/>
            <person name="Zdobnov E."/>
            <person name="Zhang P."/>
            <person name="Zhang Y."/>
            <person name="Zimin A.V."/>
            <person name="Baldwin J."/>
            <person name="Abdouelleil A."/>
            <person name="Abdulkadir J."/>
            <person name="Abebe A."/>
            <person name="Abera B."/>
            <person name="Abreu J."/>
            <person name="Acer S.C."/>
            <person name="Aftuck L."/>
            <person name="Alexander A."/>
            <person name="An P."/>
            <person name="Anderson E."/>
            <person name="Anderson S."/>
            <person name="Arachi H."/>
            <person name="Azer M."/>
            <person name="Bachantsang P."/>
            <person name="Barry A."/>
            <person name="Bayul T."/>
            <person name="Berlin A."/>
            <person name="Bessette D."/>
            <person name="Bloom T."/>
            <person name="Blye J."/>
            <person name="Boguslavskiy L."/>
            <person name="Bonnet C."/>
            <person name="Boukhgalter B."/>
            <person name="Bourzgui I."/>
            <person name="Brown A."/>
            <person name="Cahill P."/>
            <person name="Channer S."/>
            <person name="Cheshatsang Y."/>
            <person name="Chuda L."/>
            <person name="Citroen M."/>
            <person name="Collymore A."/>
            <person name="Cooke P."/>
            <person name="Costello M."/>
            <person name="D'Aco K."/>
            <person name="Daza R."/>
            <person name="De Haan G."/>
            <person name="DeGray S."/>
            <person name="DeMaso C."/>
            <person name="Dhargay N."/>
            <person name="Dooley K."/>
            <person name="Dooley E."/>
            <person name="Doricent M."/>
            <person name="Dorje P."/>
            <person name="Dorjee K."/>
            <person name="Dupes A."/>
            <person name="Elong R."/>
            <person name="Falk J."/>
            <person name="Farina A."/>
            <person name="Faro S."/>
            <person name="Ferguson D."/>
            <person name="Fisher S."/>
            <person name="Foley C.D."/>
            <person name="Franke A."/>
            <person name="Friedrich D."/>
            <person name="Gadbois L."/>
            <person name="Gearin G."/>
            <person name="Gearin C.R."/>
            <person name="Giannoukos G."/>
            <person name="Goode T."/>
            <person name="Graham J."/>
            <person name="Grandbois E."/>
            <person name="Grewal S."/>
            <person name="Gyaltsen K."/>
            <person name="Hafez N."/>
            <person name="Hagos B."/>
            <person name="Hall J."/>
            <person name="Henson C."/>
            <person name="Hollinger A."/>
            <person name="Honan T."/>
            <person name="Huard M.D."/>
            <person name="Hughes L."/>
            <person name="Hurhula B."/>
            <person name="Husby M.E."/>
            <person name="Kamat A."/>
            <person name="Kanga B."/>
            <person name="Kashin S."/>
            <person name="Khazanovich D."/>
            <person name="Kisner P."/>
            <person name="Lance K."/>
            <person name="Lara M."/>
            <person name="Lee W."/>
            <person name="Lennon N."/>
            <person name="Letendre F."/>
            <person name="LeVine R."/>
            <person name="Lipovsky A."/>
            <person name="Liu X."/>
            <person name="Liu J."/>
            <person name="Liu S."/>
            <person name="Lokyitsang T."/>
            <person name="Lokyitsang Y."/>
            <person name="Lubonja R."/>
            <person name="Lui A."/>
            <person name="MacDonald P."/>
            <person name="Magnisalis V."/>
            <person name="Maru K."/>
            <person name="Matthews C."/>
            <person name="McCusker W."/>
            <person name="McDonough S."/>
            <person name="Mehta T."/>
            <person name="Meldrim J."/>
            <person name="Meneus L."/>
            <person name="Mihai O."/>
            <person name="Mihalev A."/>
            <person name="Mihova T."/>
            <person name="Mittelman R."/>
            <person name="Mlenga V."/>
            <person name="Montmayeur A."/>
            <person name="Mulrain L."/>
            <person name="Navidi A."/>
            <person name="Naylor J."/>
            <person name="Negash T."/>
            <person name="Nguyen T."/>
            <person name="Nguyen N."/>
            <person name="Nicol R."/>
            <person name="Norbu C."/>
            <person name="Norbu N."/>
            <person name="Novod N."/>
            <person name="O'Neill B."/>
            <person name="Osman S."/>
            <person name="Markiewicz E."/>
            <person name="Oyono O.L."/>
            <person name="Patti C."/>
            <person name="Phunkhang P."/>
            <person name="Pierre F."/>
            <person name="Priest M."/>
            <person name="Raghuraman S."/>
            <person name="Rege F."/>
            <person name="Reyes R."/>
            <person name="Rise C."/>
            <person name="Rogov P."/>
            <person name="Ross K."/>
            <person name="Ryan E."/>
            <person name="Settipalli S."/>
            <person name="Shea T."/>
            <person name="Sherpa N."/>
            <person name="Shi L."/>
            <person name="Shih D."/>
            <person name="Sparrow T."/>
            <person name="Spaulding J."/>
            <person name="Stalker J."/>
            <person name="Stange-Thomann N."/>
            <person name="Stavropoulos S."/>
            <person name="Stone C."/>
            <person name="Strader C."/>
            <person name="Tesfaye S."/>
            <person name="Thomson T."/>
            <person name="Thoulutsang Y."/>
            <person name="Thoulutsang D."/>
            <person name="Topham K."/>
            <person name="Topping I."/>
            <person name="Tsamla T."/>
            <person name="Vassiliev H."/>
            <person name="Vo A."/>
            <person name="Wangchuk T."/>
            <person name="Wangdi T."/>
            <person name="Weiand M."/>
            <person name="Wilkinson J."/>
            <person name="Wilson A."/>
            <person name="Yadav S."/>
            <person name="Young G."/>
            <person name="Yu Q."/>
            <person name="Zembek L."/>
            <person name="Zhong D."/>
            <person name="Zimmer A."/>
            <person name="Zwirko Z."/>
            <person name="Jaffe D.B."/>
            <person name="Alvarez P."/>
            <person name="Brockman W."/>
            <person name="Butler J."/>
            <person name="Chin C."/>
            <person name="Gnerre S."/>
            <person name="Grabherr M."/>
            <person name="Kleber M."/>
            <person name="Mauceli E."/>
            <person name="MacCallum I."/>
        </authorList>
    </citation>
    <scope>NUCLEOTIDE SEQUENCE [LARGE SCALE GENOMIC DNA]</scope>
    <source>
        <strain evidence="4">Tucson 14030-0811.24</strain>
    </source>
</reference>
<dbReference type="InParanoid" id="B4N910"/>
<dbReference type="FunFam" id="2.60.40.10:FF:000129">
    <property type="entry name" value="CLUMA_CG018772, isoform A"/>
    <property type="match status" value="1"/>
</dbReference>
<dbReference type="InterPro" id="IPR037448">
    <property type="entry name" value="Zig-8"/>
</dbReference>
<dbReference type="InterPro" id="IPR013783">
    <property type="entry name" value="Ig-like_fold"/>
</dbReference>
<feature type="region of interest" description="Disordered" evidence="1">
    <location>
        <begin position="95"/>
        <end position="139"/>
    </location>
</feature>
<dbReference type="SMR" id="B4N910"/>
<evidence type="ECO:0000256" key="1">
    <source>
        <dbReference type="SAM" id="MobiDB-lite"/>
    </source>
</evidence>
<dbReference type="Proteomes" id="UP000007798">
    <property type="component" value="Unassembled WGS sequence"/>
</dbReference>
<dbReference type="Gene3D" id="2.60.40.10">
    <property type="entry name" value="Immunoglobulins"/>
    <property type="match status" value="2"/>
</dbReference>
<name>B4N910_DROWI</name>
<organism evidence="3 4">
    <name type="scientific">Drosophila willistoni</name>
    <name type="common">Fruit fly</name>
    <dbReference type="NCBI Taxonomy" id="7260"/>
    <lineage>
        <taxon>Eukaryota</taxon>
        <taxon>Metazoa</taxon>
        <taxon>Ecdysozoa</taxon>
        <taxon>Arthropoda</taxon>
        <taxon>Hexapoda</taxon>
        <taxon>Insecta</taxon>
        <taxon>Pterygota</taxon>
        <taxon>Neoptera</taxon>
        <taxon>Endopterygota</taxon>
        <taxon>Diptera</taxon>
        <taxon>Brachycera</taxon>
        <taxon>Muscomorpha</taxon>
        <taxon>Ephydroidea</taxon>
        <taxon>Drosophilidae</taxon>
        <taxon>Drosophila</taxon>
        <taxon>Sophophora</taxon>
    </lineage>
</organism>
<feature type="region of interest" description="Disordered" evidence="1">
    <location>
        <begin position="1"/>
        <end position="22"/>
    </location>
</feature>
<dbReference type="InterPro" id="IPR013098">
    <property type="entry name" value="Ig_I-set"/>
</dbReference>
<keyword evidence="4" id="KW-1185">Reference proteome</keyword>
<dbReference type="PANTHER" id="PTHR23279:SF21">
    <property type="entry name" value="DEFECTIVE PROBOSCIS EXTENSION RESPONSE 11, ISOFORM B-RELATED"/>
    <property type="match status" value="1"/>
</dbReference>
<dbReference type="InterPro" id="IPR036179">
    <property type="entry name" value="Ig-like_dom_sf"/>
</dbReference>
<evidence type="ECO:0000313" key="3">
    <source>
        <dbReference type="EMBL" id="EDW80515.2"/>
    </source>
</evidence>
<feature type="compositionally biased region" description="Polar residues" evidence="1">
    <location>
        <begin position="118"/>
        <end position="139"/>
    </location>
</feature>
<dbReference type="eggNOG" id="KOG3510">
    <property type="taxonomic scope" value="Eukaryota"/>
</dbReference>
<sequence>MGRSMVHSMGRSKDCSKGRKDCSMEHSMENSMVSSMGYNNYPPAGSMIVGSTMAGSKVSNIFHMASSRDRSTDCNMADSRAHNMAHSMDRNRVNNKIHSSRHTVDSRGRSRVHKGNSMAHTGNNRASSRANSKVNSRGYTYSIPSHSAASGATSASFDESGDTSSLSSLSSLTQVSSLLPEVAALSATATMVEPYLDGYATSNVTTQIGTHAYLPCRVKQLGNKSVSWIRLRDGHILTVDRAVFIADQRFLAIKQPDKYWTLQIKYVQARDAGAYECQVSTEPKVSARVQLHVVVPRTEILGEPDRYVKAGSNVVLRCIVRGALEPPTFIMWYHGAEQLAADSRRHRTQLDPNLPEANGEGQSTIGSLIIESAKKRDTGNYTCSPSNSPSATVTLNIINGESSASAVTSSAPTTRGYTLCIMALLLSVIIIGDGHRT</sequence>
<proteinExistence type="predicted"/>
<feature type="domain" description="Ig-like" evidence="2">
    <location>
        <begin position="180"/>
        <end position="290"/>
    </location>
</feature>
<feature type="domain" description="Ig-like" evidence="2">
    <location>
        <begin position="296"/>
        <end position="394"/>
    </location>
</feature>
<evidence type="ECO:0000259" key="2">
    <source>
        <dbReference type="PROSITE" id="PS50835"/>
    </source>
</evidence>
<dbReference type="AlphaFoldDB" id="B4N910"/>
<dbReference type="SUPFAM" id="SSF48726">
    <property type="entry name" value="Immunoglobulin"/>
    <property type="match status" value="2"/>
</dbReference>
<dbReference type="GO" id="GO:0032589">
    <property type="term" value="C:neuron projection membrane"/>
    <property type="evidence" value="ECO:0007669"/>
    <property type="project" value="TreeGrafter"/>
</dbReference>
<dbReference type="InterPro" id="IPR003598">
    <property type="entry name" value="Ig_sub2"/>
</dbReference>
<dbReference type="GO" id="GO:0050808">
    <property type="term" value="P:synapse organization"/>
    <property type="evidence" value="ECO:0007669"/>
    <property type="project" value="TreeGrafter"/>
</dbReference>
<evidence type="ECO:0000313" key="4">
    <source>
        <dbReference type="Proteomes" id="UP000007798"/>
    </source>
</evidence>
<dbReference type="EMBL" id="CH964232">
    <property type="protein sequence ID" value="EDW80515.2"/>
    <property type="molecule type" value="Genomic_DNA"/>
</dbReference>
<dbReference type="SMART" id="SM00409">
    <property type="entry name" value="IG"/>
    <property type="match status" value="2"/>
</dbReference>
<dbReference type="FunCoup" id="B4N910">
    <property type="interactions" value="114"/>
</dbReference>
<dbReference type="OrthoDB" id="8049355at2759"/>
<dbReference type="FunFam" id="2.60.40.10:FF:001026">
    <property type="entry name" value="Uncharacterized protein, isoform B"/>
    <property type="match status" value="1"/>
</dbReference>
<feature type="compositionally biased region" description="Basic and acidic residues" evidence="1">
    <location>
        <begin position="11"/>
        <end position="22"/>
    </location>
</feature>
<dbReference type="PROSITE" id="PS50835">
    <property type="entry name" value="IG_LIKE"/>
    <property type="match status" value="2"/>
</dbReference>
<dbReference type="SMART" id="SM00408">
    <property type="entry name" value="IGc2"/>
    <property type="match status" value="2"/>
</dbReference>
<dbReference type="InterPro" id="IPR007110">
    <property type="entry name" value="Ig-like_dom"/>
</dbReference>